<dbReference type="OrthoDB" id="277004at2"/>
<dbReference type="Pfam" id="PF04134">
    <property type="entry name" value="DCC1-like"/>
    <property type="match status" value="1"/>
</dbReference>
<sequence length="131" mass="14638">MKYLTVLADENCGFCRRASKWLRNQRQVVWLDFVAAGSEAARSRFPELDHDDTLRKITVISDRGDVYRGDDAWLVCLWALAAWRPMAVSLSRPGKARFVRAATALADRLRANSLGGENVPRGSTCNHAECA</sequence>
<reference evidence="1 2" key="1">
    <citation type="submission" date="2019-07" db="EMBL/GenBank/DDBJ databases">
        <title>Lentzea xizangensis sp. nov., isolated from Qinghai-Tibetan Plateau Soils.</title>
        <authorList>
            <person name="Huang J."/>
        </authorList>
    </citation>
    <scope>NUCLEOTIDE SEQUENCE [LARGE SCALE GENOMIC DNA]</scope>
    <source>
        <strain evidence="1 2">FXJ1.1311</strain>
    </source>
</reference>
<dbReference type="EMBL" id="VOBR01000006">
    <property type="protein sequence ID" value="TWP52237.1"/>
    <property type="molecule type" value="Genomic_DNA"/>
</dbReference>
<proteinExistence type="predicted"/>
<dbReference type="InterPro" id="IPR007263">
    <property type="entry name" value="DCC1-like"/>
</dbReference>
<accession>A0A563EWY4</accession>
<dbReference type="RefSeq" id="WP_146351033.1">
    <property type="nucleotide sequence ID" value="NZ_VOBR01000006.1"/>
</dbReference>
<organism evidence="1 2">
    <name type="scientific">Lentzea tibetensis</name>
    <dbReference type="NCBI Taxonomy" id="2591470"/>
    <lineage>
        <taxon>Bacteria</taxon>
        <taxon>Bacillati</taxon>
        <taxon>Actinomycetota</taxon>
        <taxon>Actinomycetes</taxon>
        <taxon>Pseudonocardiales</taxon>
        <taxon>Pseudonocardiaceae</taxon>
        <taxon>Lentzea</taxon>
    </lineage>
</organism>
<dbReference type="GO" id="GO:0015035">
    <property type="term" value="F:protein-disulfide reductase activity"/>
    <property type="evidence" value="ECO:0007669"/>
    <property type="project" value="InterPro"/>
</dbReference>
<keyword evidence="2" id="KW-1185">Reference proteome</keyword>
<evidence type="ECO:0000313" key="2">
    <source>
        <dbReference type="Proteomes" id="UP000316639"/>
    </source>
</evidence>
<comment type="caution">
    <text evidence="1">The sequence shown here is derived from an EMBL/GenBank/DDBJ whole genome shotgun (WGS) entry which is preliminary data.</text>
</comment>
<dbReference type="AlphaFoldDB" id="A0A563EWY4"/>
<evidence type="ECO:0000313" key="1">
    <source>
        <dbReference type="EMBL" id="TWP52237.1"/>
    </source>
</evidence>
<gene>
    <name evidence="1" type="ORF">FKR81_11750</name>
</gene>
<protein>
    <submittedName>
        <fullName evidence="1">DUF393 domain-containing protein</fullName>
    </submittedName>
</protein>
<dbReference type="Proteomes" id="UP000316639">
    <property type="component" value="Unassembled WGS sequence"/>
</dbReference>
<name>A0A563EWY4_9PSEU</name>